<dbReference type="AlphaFoldDB" id="A0ABD3S778"/>
<protein>
    <submittedName>
        <fullName evidence="1">Uncharacterized protein</fullName>
    </submittedName>
</protein>
<gene>
    <name evidence="1" type="ORF">ACJIZ3_006211</name>
</gene>
<dbReference type="EMBL" id="JBJXBP010000007">
    <property type="protein sequence ID" value="KAL3820306.1"/>
    <property type="molecule type" value="Genomic_DNA"/>
</dbReference>
<dbReference type="Proteomes" id="UP001634393">
    <property type="component" value="Unassembled WGS sequence"/>
</dbReference>
<dbReference type="PANTHER" id="PTHR43834">
    <property type="entry name" value="GTPASE DER"/>
    <property type="match status" value="1"/>
</dbReference>
<organism evidence="1 2">
    <name type="scientific">Penstemon smallii</name>
    <dbReference type="NCBI Taxonomy" id="265156"/>
    <lineage>
        <taxon>Eukaryota</taxon>
        <taxon>Viridiplantae</taxon>
        <taxon>Streptophyta</taxon>
        <taxon>Embryophyta</taxon>
        <taxon>Tracheophyta</taxon>
        <taxon>Spermatophyta</taxon>
        <taxon>Magnoliopsida</taxon>
        <taxon>eudicotyledons</taxon>
        <taxon>Gunneridae</taxon>
        <taxon>Pentapetalae</taxon>
        <taxon>asterids</taxon>
        <taxon>lamiids</taxon>
        <taxon>Lamiales</taxon>
        <taxon>Plantaginaceae</taxon>
        <taxon>Cheloneae</taxon>
        <taxon>Penstemon</taxon>
    </lineage>
</organism>
<evidence type="ECO:0000313" key="2">
    <source>
        <dbReference type="Proteomes" id="UP001634393"/>
    </source>
</evidence>
<keyword evidence="2" id="KW-1185">Reference proteome</keyword>
<comment type="caution">
    <text evidence="1">The sequence shown here is derived from an EMBL/GenBank/DDBJ whole genome shotgun (WGS) entry which is preliminary data.</text>
</comment>
<accession>A0ABD3S778</accession>
<dbReference type="PANTHER" id="PTHR43834:SF6">
    <property type="entry name" value="GTPASE DER"/>
    <property type="match status" value="1"/>
</dbReference>
<reference evidence="1 2" key="1">
    <citation type="submission" date="2024-12" db="EMBL/GenBank/DDBJ databases">
        <title>The unique morphological basis and parallel evolutionary history of personate flowers in Penstemon.</title>
        <authorList>
            <person name="Depatie T.H."/>
            <person name="Wessinger C.A."/>
        </authorList>
    </citation>
    <scope>NUCLEOTIDE SEQUENCE [LARGE SCALE GENOMIC DNA]</scope>
    <source>
        <strain evidence="1">WTNN_2</strain>
        <tissue evidence="1">Leaf</tissue>
    </source>
</reference>
<evidence type="ECO:0000313" key="1">
    <source>
        <dbReference type="EMBL" id="KAL3820306.1"/>
    </source>
</evidence>
<proteinExistence type="predicted"/>
<name>A0ABD3S778_9LAMI</name>
<sequence>MSQFDASEIGPRLKAALELHPRDCKMEDFEVAAGYSDHEESKPKPTSRESIDFTKLPIDKLPTAILIGHGVAKLGDLWFRVLDSAGLEAETSSGSVLGRTAAMTGEVLGKAQFVLFLVDARLLFLDVFIILVLTQTSCLF</sequence>